<dbReference type="HOGENOM" id="CLU_1454099_0_0_1"/>
<dbReference type="EMBL" id="CH476608">
    <property type="protein sequence ID" value="EAU30119.1"/>
    <property type="molecule type" value="Genomic_DNA"/>
</dbReference>
<keyword evidence="1" id="KW-1133">Transmembrane helix</keyword>
<evidence type="ECO:0000313" key="3">
    <source>
        <dbReference type="Proteomes" id="UP000007963"/>
    </source>
</evidence>
<keyword evidence="1" id="KW-0812">Transmembrane</keyword>
<dbReference type="Proteomes" id="UP000007963">
    <property type="component" value="Unassembled WGS sequence"/>
</dbReference>
<dbReference type="AlphaFoldDB" id="Q0C8Q6"/>
<organism evidence="2 3">
    <name type="scientific">Aspergillus terreus (strain NIH 2624 / FGSC A1156)</name>
    <dbReference type="NCBI Taxonomy" id="341663"/>
    <lineage>
        <taxon>Eukaryota</taxon>
        <taxon>Fungi</taxon>
        <taxon>Dikarya</taxon>
        <taxon>Ascomycota</taxon>
        <taxon>Pezizomycotina</taxon>
        <taxon>Eurotiomycetes</taxon>
        <taxon>Eurotiomycetidae</taxon>
        <taxon>Eurotiales</taxon>
        <taxon>Aspergillaceae</taxon>
        <taxon>Aspergillus</taxon>
        <taxon>Aspergillus subgen. Circumdati</taxon>
    </lineage>
</organism>
<dbReference type="RefSeq" id="XP_001218550.1">
    <property type="nucleotide sequence ID" value="XM_001218549.1"/>
</dbReference>
<accession>Q0C8Q6</accession>
<feature type="transmembrane region" description="Helical" evidence="1">
    <location>
        <begin position="81"/>
        <end position="100"/>
    </location>
</feature>
<gene>
    <name evidence="2" type="ORF">ATEG_09928</name>
</gene>
<dbReference type="VEuPathDB" id="FungiDB:ATEG_09928"/>
<name>Q0C8Q6_ASPTN</name>
<evidence type="ECO:0000256" key="1">
    <source>
        <dbReference type="SAM" id="Phobius"/>
    </source>
</evidence>
<keyword evidence="1" id="KW-0472">Membrane</keyword>
<reference evidence="3" key="1">
    <citation type="submission" date="2005-09" db="EMBL/GenBank/DDBJ databases">
        <title>Annotation of the Aspergillus terreus NIH2624 genome.</title>
        <authorList>
            <person name="Birren B.W."/>
            <person name="Lander E.S."/>
            <person name="Galagan J.E."/>
            <person name="Nusbaum C."/>
            <person name="Devon K."/>
            <person name="Henn M."/>
            <person name="Ma L.-J."/>
            <person name="Jaffe D.B."/>
            <person name="Butler J."/>
            <person name="Alvarez P."/>
            <person name="Gnerre S."/>
            <person name="Grabherr M."/>
            <person name="Kleber M."/>
            <person name="Mauceli E.W."/>
            <person name="Brockman W."/>
            <person name="Rounsley S."/>
            <person name="Young S.K."/>
            <person name="LaButti K."/>
            <person name="Pushparaj V."/>
            <person name="DeCaprio D."/>
            <person name="Crawford M."/>
            <person name="Koehrsen M."/>
            <person name="Engels R."/>
            <person name="Montgomery P."/>
            <person name="Pearson M."/>
            <person name="Howarth C."/>
            <person name="Larson L."/>
            <person name="Luoma S."/>
            <person name="White J."/>
            <person name="Alvarado L."/>
            <person name="Kodira C.D."/>
            <person name="Zeng Q."/>
            <person name="Oleary S."/>
            <person name="Yandava C."/>
            <person name="Denning D.W."/>
            <person name="Nierman W.C."/>
            <person name="Milne T."/>
            <person name="Madden K."/>
        </authorList>
    </citation>
    <scope>NUCLEOTIDE SEQUENCE [LARGE SCALE GENOMIC DNA]</scope>
    <source>
        <strain evidence="3">NIH 2624 / FGSC A1156</strain>
    </source>
</reference>
<dbReference type="GeneID" id="4354145"/>
<evidence type="ECO:0000313" key="2">
    <source>
        <dbReference type="EMBL" id="EAU30119.1"/>
    </source>
</evidence>
<feature type="transmembrane region" description="Helical" evidence="1">
    <location>
        <begin position="144"/>
        <end position="165"/>
    </location>
</feature>
<sequence length="186" mass="20594">MTPAISKVQAAVQTSPAVDSRVLCNSTRAESESQEPSAVVQQRQHREPFLAFAVGMIALGTTVWHTRENDHIPPLLSTETFVGNAALLAFMAVAWDRMVIFPSRYSHYGLPMLAWGSPALLYVTYILCLAGYVCWYDTRATHPLATYIMVLQLGLWVVVTVGWTVSTMFCSLLDDDMDGHEEPGRA</sequence>
<feature type="transmembrane region" description="Helical" evidence="1">
    <location>
        <begin position="112"/>
        <end position="132"/>
    </location>
</feature>
<proteinExistence type="predicted"/>
<protein>
    <submittedName>
        <fullName evidence="2">Uncharacterized protein</fullName>
    </submittedName>
</protein>